<gene>
    <name evidence="6" type="ORF">PIB30_020334</name>
</gene>
<feature type="compositionally biased region" description="Basic and acidic residues" evidence="4">
    <location>
        <begin position="165"/>
        <end position="180"/>
    </location>
</feature>
<organism evidence="6 7">
    <name type="scientific">Stylosanthes scabra</name>
    <dbReference type="NCBI Taxonomy" id="79078"/>
    <lineage>
        <taxon>Eukaryota</taxon>
        <taxon>Viridiplantae</taxon>
        <taxon>Streptophyta</taxon>
        <taxon>Embryophyta</taxon>
        <taxon>Tracheophyta</taxon>
        <taxon>Spermatophyta</taxon>
        <taxon>Magnoliopsida</taxon>
        <taxon>eudicotyledons</taxon>
        <taxon>Gunneridae</taxon>
        <taxon>Pentapetalae</taxon>
        <taxon>rosids</taxon>
        <taxon>fabids</taxon>
        <taxon>Fabales</taxon>
        <taxon>Fabaceae</taxon>
        <taxon>Papilionoideae</taxon>
        <taxon>50 kb inversion clade</taxon>
        <taxon>dalbergioids sensu lato</taxon>
        <taxon>Dalbergieae</taxon>
        <taxon>Pterocarpus clade</taxon>
        <taxon>Stylosanthes</taxon>
    </lineage>
</organism>
<reference evidence="6 7" key="1">
    <citation type="journal article" date="2023" name="Plants (Basel)">
        <title>Bridging the Gap: Combining Genomics and Transcriptomics Approaches to Understand Stylosanthes scabra, an Orphan Legume from the Brazilian Caatinga.</title>
        <authorList>
            <person name="Ferreira-Neto J.R.C."/>
            <person name="da Silva M.D."/>
            <person name="Binneck E."/>
            <person name="de Melo N.F."/>
            <person name="da Silva R.H."/>
            <person name="de Melo A.L.T.M."/>
            <person name="Pandolfi V."/>
            <person name="Bustamante F.O."/>
            <person name="Brasileiro-Vidal A.C."/>
            <person name="Benko-Iseppon A.M."/>
        </authorList>
    </citation>
    <scope>NUCLEOTIDE SEQUENCE [LARGE SCALE GENOMIC DNA]</scope>
    <source>
        <tissue evidence="6">Leaves</tissue>
    </source>
</reference>
<feature type="region of interest" description="Disordered" evidence="4">
    <location>
        <begin position="165"/>
        <end position="188"/>
    </location>
</feature>
<dbReference type="Proteomes" id="UP001341840">
    <property type="component" value="Unassembled WGS sequence"/>
</dbReference>
<dbReference type="InterPro" id="IPR008978">
    <property type="entry name" value="HSP20-like_chaperone"/>
</dbReference>
<sequence>MASTLQSMVFYTPTSSRRVNTVSNTKLLPLSRARFRTCFNNVKATTAGNDASFQRTKQHQQQLQAKMNKGLQSSPKVLLLNQFPEARTMRQMLDTMERIVENPLSYSSSSPLIVTRNDEYNKGNLPWLIKEGKKDYKMRFNMPGMNKNDVKVWVEENMLVVKAEKEQRVHHHEEQEHGSEEHDDWPASSYGRYNDRIALPENIEFDKIKAQVKDGVLYVSVPKASTTAKKLDINVE</sequence>
<comment type="caution">
    <text evidence="6">The sequence shown here is derived from an EMBL/GenBank/DDBJ whole genome shotgun (WGS) entry which is preliminary data.</text>
</comment>
<accession>A0ABU6Y8S9</accession>
<dbReference type="Gene3D" id="2.60.40.790">
    <property type="match status" value="1"/>
</dbReference>
<dbReference type="SUPFAM" id="SSF49764">
    <property type="entry name" value="HSP20-like chaperones"/>
    <property type="match status" value="1"/>
</dbReference>
<evidence type="ECO:0000313" key="7">
    <source>
        <dbReference type="Proteomes" id="UP001341840"/>
    </source>
</evidence>
<protein>
    <recommendedName>
        <fullName evidence="5">SHSP domain-containing protein</fullName>
    </recommendedName>
</protein>
<feature type="domain" description="SHSP" evidence="5">
    <location>
        <begin position="118"/>
        <end position="236"/>
    </location>
</feature>
<dbReference type="InterPro" id="IPR002068">
    <property type="entry name" value="A-crystallin/Hsp20_dom"/>
</dbReference>
<proteinExistence type="inferred from homology"/>
<keyword evidence="1" id="KW-0346">Stress response</keyword>
<evidence type="ECO:0000313" key="6">
    <source>
        <dbReference type="EMBL" id="MED6205715.1"/>
    </source>
</evidence>
<dbReference type="CDD" id="cd06464">
    <property type="entry name" value="ACD_sHsps-like"/>
    <property type="match status" value="1"/>
</dbReference>
<name>A0ABU6Y8S9_9FABA</name>
<dbReference type="InterPro" id="IPR044587">
    <property type="entry name" value="HSP21-like"/>
</dbReference>
<evidence type="ECO:0000256" key="3">
    <source>
        <dbReference type="RuleBase" id="RU003616"/>
    </source>
</evidence>
<dbReference type="PROSITE" id="PS01031">
    <property type="entry name" value="SHSP"/>
    <property type="match status" value="1"/>
</dbReference>
<dbReference type="PANTHER" id="PTHR46733">
    <property type="entry name" value="26.5 KDA HEAT SHOCK PROTEIN, MITOCHONDRIAL"/>
    <property type="match status" value="1"/>
</dbReference>
<comment type="similarity">
    <text evidence="2 3">Belongs to the small heat shock protein (HSP20) family.</text>
</comment>
<dbReference type="PANTHER" id="PTHR46733:SF6">
    <property type="entry name" value="LOCALIZED SMALL HEAT SHOCK PROTEIN"/>
    <property type="match status" value="1"/>
</dbReference>
<evidence type="ECO:0000256" key="2">
    <source>
        <dbReference type="PROSITE-ProRule" id="PRU00285"/>
    </source>
</evidence>
<keyword evidence="7" id="KW-1185">Reference proteome</keyword>
<dbReference type="EMBL" id="JASCZI010241720">
    <property type="protein sequence ID" value="MED6205715.1"/>
    <property type="molecule type" value="Genomic_DNA"/>
</dbReference>
<evidence type="ECO:0000259" key="5">
    <source>
        <dbReference type="PROSITE" id="PS01031"/>
    </source>
</evidence>
<dbReference type="Pfam" id="PF00011">
    <property type="entry name" value="HSP20"/>
    <property type="match status" value="1"/>
</dbReference>
<evidence type="ECO:0000256" key="1">
    <source>
        <dbReference type="ARBA" id="ARBA00023016"/>
    </source>
</evidence>
<evidence type="ECO:0000256" key="4">
    <source>
        <dbReference type="SAM" id="MobiDB-lite"/>
    </source>
</evidence>